<organism evidence="1">
    <name type="scientific">marine sediment metagenome</name>
    <dbReference type="NCBI Taxonomy" id="412755"/>
    <lineage>
        <taxon>unclassified sequences</taxon>
        <taxon>metagenomes</taxon>
        <taxon>ecological metagenomes</taxon>
    </lineage>
</organism>
<name>A0A0F9GYE0_9ZZZZ</name>
<feature type="non-terminal residue" evidence="1">
    <location>
        <position position="131"/>
    </location>
</feature>
<sequence>MKATSLSITRTGLKTITELRTLRSYAIQTISKDTGNLSPEYEPIIVAMKPLDGTFAHNAETHQVAGLNIDGGRIGAEQTYTIKEKGFGPNFMDDNWKPSEIDIDAPVYYSHELGKNLFSVGKTRPSTFMPR</sequence>
<comment type="caution">
    <text evidence="1">The sequence shown here is derived from an EMBL/GenBank/DDBJ whole genome shotgun (WGS) entry which is preliminary data.</text>
</comment>
<accession>A0A0F9GYE0</accession>
<dbReference type="AlphaFoldDB" id="A0A0F9GYE0"/>
<gene>
    <name evidence="1" type="ORF">LCGC14_1770730</name>
</gene>
<protein>
    <submittedName>
        <fullName evidence="1">Uncharacterized protein</fullName>
    </submittedName>
</protein>
<evidence type="ECO:0000313" key="1">
    <source>
        <dbReference type="EMBL" id="KKM03814.1"/>
    </source>
</evidence>
<reference evidence="1" key="1">
    <citation type="journal article" date="2015" name="Nature">
        <title>Complex archaea that bridge the gap between prokaryotes and eukaryotes.</title>
        <authorList>
            <person name="Spang A."/>
            <person name="Saw J.H."/>
            <person name="Jorgensen S.L."/>
            <person name="Zaremba-Niedzwiedzka K."/>
            <person name="Martijn J."/>
            <person name="Lind A.E."/>
            <person name="van Eijk R."/>
            <person name="Schleper C."/>
            <person name="Guy L."/>
            <person name="Ettema T.J."/>
        </authorList>
    </citation>
    <scope>NUCLEOTIDE SEQUENCE</scope>
</reference>
<proteinExistence type="predicted"/>
<dbReference type="EMBL" id="LAZR01016596">
    <property type="protein sequence ID" value="KKM03814.1"/>
    <property type="molecule type" value="Genomic_DNA"/>
</dbReference>